<evidence type="ECO:0000259" key="1">
    <source>
        <dbReference type="PROSITE" id="PS50097"/>
    </source>
</evidence>
<dbReference type="Gene3D" id="3.30.710.10">
    <property type="entry name" value="Potassium Channel Kv1.1, Chain A"/>
    <property type="match status" value="1"/>
</dbReference>
<dbReference type="InterPro" id="IPR011705">
    <property type="entry name" value="BACK"/>
</dbReference>
<keyword evidence="3" id="KW-1185">Reference proteome</keyword>
<name>A0A9Q0RAM6_ANAIG</name>
<dbReference type="PROSITE" id="PS50097">
    <property type="entry name" value="BTB"/>
    <property type="match status" value="1"/>
</dbReference>
<evidence type="ECO:0000313" key="3">
    <source>
        <dbReference type="Proteomes" id="UP001149090"/>
    </source>
</evidence>
<dbReference type="AlphaFoldDB" id="A0A9Q0RAM6"/>
<feature type="domain" description="BTB" evidence="1">
    <location>
        <begin position="37"/>
        <end position="97"/>
    </location>
</feature>
<sequence>MNKESFKNEMIQDKNFIRTEQLIRLLRLSIFMPGLGQDVIIETNNKKKKLYGYSSILSARSPTFAAYKQNKLELEYNYEVVKTALEFIYTSNCEIPIYDPNEKEKTSFDLTCDLLSLAKYWALYEVKFQCEQYIFSELEKKEEVVKSGKDESNQIKNQALKKLNYIDNLNLQIFSDKILCIIDKQMEDIIKNKDYLYISDSNLRMILCRDTLNISREFQILQLINNYITHKFPVQNQNQIQIQNQNQIQIQNQNQIEKEKEKEKENQNKASILLKNDLIKFVRFGTMDFDEFLQIEKLDLLTEEEINDISDFIENKLDGNDSKNQKIIEKYTQKKEIHWFKNERVYFDSNTIISFENEEISKNINPKNADKNEGIADFYSSVIERKKNNKEGWIDEDIFKEMKLQFVSKKEDKLTCKDFHQICDNKAPILVIIESEENIFGGYSSVGWKKPEKQKPSDFYNDNYFDDINYIEDEKAFLFVLRSYKGIQSKIELFPDQKSTSIVYYSQRGPIFGDGWDLAISGNLKTGYSNPGHTYQLPDNIEFNSKEAKMFFTRGFGEWEVNKLEVYF</sequence>
<dbReference type="SUPFAM" id="SSF54695">
    <property type="entry name" value="POZ domain"/>
    <property type="match status" value="1"/>
</dbReference>
<dbReference type="SMART" id="SM00225">
    <property type="entry name" value="BTB"/>
    <property type="match status" value="1"/>
</dbReference>
<dbReference type="EMBL" id="JAPDFW010000084">
    <property type="protein sequence ID" value="KAJ5071864.1"/>
    <property type="molecule type" value="Genomic_DNA"/>
</dbReference>
<dbReference type="Pfam" id="PF07707">
    <property type="entry name" value="BACK"/>
    <property type="match status" value="1"/>
</dbReference>
<dbReference type="InterPro" id="IPR011333">
    <property type="entry name" value="SKP1/BTB/POZ_sf"/>
</dbReference>
<evidence type="ECO:0000313" key="2">
    <source>
        <dbReference type="EMBL" id="KAJ5071864.1"/>
    </source>
</evidence>
<dbReference type="Proteomes" id="UP001149090">
    <property type="component" value="Unassembled WGS sequence"/>
</dbReference>
<gene>
    <name evidence="2" type="ORF">M0811_09763</name>
</gene>
<organism evidence="2 3">
    <name type="scientific">Anaeramoeba ignava</name>
    <name type="common">Anaerobic marine amoeba</name>
    <dbReference type="NCBI Taxonomy" id="1746090"/>
    <lineage>
        <taxon>Eukaryota</taxon>
        <taxon>Metamonada</taxon>
        <taxon>Anaeramoebidae</taxon>
        <taxon>Anaeramoeba</taxon>
    </lineage>
</organism>
<proteinExistence type="predicted"/>
<dbReference type="InterPro" id="IPR000210">
    <property type="entry name" value="BTB/POZ_dom"/>
</dbReference>
<accession>A0A9Q0RAM6</accession>
<dbReference type="Pfam" id="PF00651">
    <property type="entry name" value="BTB"/>
    <property type="match status" value="1"/>
</dbReference>
<dbReference type="Gene3D" id="1.25.40.420">
    <property type="match status" value="1"/>
</dbReference>
<comment type="caution">
    <text evidence="2">The sequence shown here is derived from an EMBL/GenBank/DDBJ whole genome shotgun (WGS) entry which is preliminary data.</text>
</comment>
<protein>
    <submittedName>
        <fullName evidence="2">E3 ubiquitin-protein ligase</fullName>
    </submittedName>
</protein>
<reference evidence="2" key="1">
    <citation type="submission" date="2022-10" db="EMBL/GenBank/DDBJ databases">
        <title>Novel sulphate-reducing endosymbionts in the free-living metamonad Anaeramoeba.</title>
        <authorList>
            <person name="Jerlstrom-Hultqvist J."/>
            <person name="Cepicka I."/>
            <person name="Gallot-Lavallee L."/>
            <person name="Salas-Leiva D."/>
            <person name="Curtis B.A."/>
            <person name="Zahonova K."/>
            <person name="Pipaliya S."/>
            <person name="Dacks J."/>
            <person name="Roger A.J."/>
        </authorList>
    </citation>
    <scope>NUCLEOTIDE SEQUENCE</scope>
    <source>
        <strain evidence="2">BMAN</strain>
    </source>
</reference>